<dbReference type="Proteomes" id="UP001549076">
    <property type="component" value="Unassembled WGS sequence"/>
</dbReference>
<comment type="similarity">
    <text evidence="1">Belongs to the ABC transporter superfamily.</text>
</comment>
<evidence type="ECO:0000313" key="7">
    <source>
        <dbReference type="Proteomes" id="UP001549076"/>
    </source>
</evidence>
<keyword evidence="3" id="KW-0547">Nucleotide-binding</keyword>
<gene>
    <name evidence="6" type="ORF">ABID37_004063</name>
</gene>
<protein>
    <submittedName>
        <fullName evidence="6">NitT/TauT family transport system ATP-binding protein</fullName>
    </submittedName>
</protein>
<dbReference type="Pfam" id="PF00005">
    <property type="entry name" value="ABC_tran"/>
    <property type="match status" value="1"/>
</dbReference>
<name>A0ABV2N423_9HYPH</name>
<dbReference type="PROSITE" id="PS00211">
    <property type="entry name" value="ABC_TRANSPORTER_1"/>
    <property type="match status" value="1"/>
</dbReference>
<evidence type="ECO:0000256" key="2">
    <source>
        <dbReference type="ARBA" id="ARBA00022448"/>
    </source>
</evidence>
<comment type="caution">
    <text evidence="6">The sequence shown here is derived from an EMBL/GenBank/DDBJ whole genome shotgun (WGS) entry which is preliminary data.</text>
</comment>
<dbReference type="PANTHER" id="PTHR42788:SF19">
    <property type="entry name" value="ALIPHATIC SULFONATES IMPORT ATP-BINDING PROTEIN SSUB 2"/>
    <property type="match status" value="1"/>
</dbReference>
<dbReference type="InterPro" id="IPR003593">
    <property type="entry name" value="AAA+_ATPase"/>
</dbReference>
<dbReference type="InterPro" id="IPR017871">
    <property type="entry name" value="ABC_transporter-like_CS"/>
</dbReference>
<proteinExistence type="inferred from homology"/>
<keyword evidence="2" id="KW-0813">Transport</keyword>
<keyword evidence="7" id="KW-1185">Reference proteome</keyword>
<evidence type="ECO:0000256" key="3">
    <source>
        <dbReference type="ARBA" id="ARBA00022741"/>
    </source>
</evidence>
<dbReference type="SUPFAM" id="SSF52540">
    <property type="entry name" value="P-loop containing nucleoside triphosphate hydrolases"/>
    <property type="match status" value="1"/>
</dbReference>
<sequence length="268" mass="29377">MNCQISRPEAPVLIEMKDVHKQFGNGTVALRGMSLQIRKGEFVSFLGPSGCGKSTALKMVAGLLSVSSGSISVNGHPAGQGSDGNDIGYVFQEATLMPWATVFENVYLPLKLHGLRRSEARPRVEEALAMVGLANFANSYPRELSGGMKMRVSIARAMVTRPKLLLMDEPFAALDEMTRSKLNDEVLDLWRSHGLTVIFVTHSVFESVYLSSRVVVMAARPGRVVHDIALSDGHQRTAAHRMTPEYTENCRLVSNALEGTMDHVDINH</sequence>
<evidence type="ECO:0000256" key="1">
    <source>
        <dbReference type="ARBA" id="ARBA00005417"/>
    </source>
</evidence>
<reference evidence="6 7" key="1">
    <citation type="submission" date="2024-06" db="EMBL/GenBank/DDBJ databases">
        <title>Genomic Encyclopedia of Type Strains, Phase IV (KMG-IV): sequencing the most valuable type-strain genomes for metagenomic binning, comparative biology and taxonomic classification.</title>
        <authorList>
            <person name="Goeker M."/>
        </authorList>
    </citation>
    <scope>NUCLEOTIDE SEQUENCE [LARGE SCALE GENOMIC DNA]</scope>
    <source>
        <strain evidence="6 7">DSM 27865</strain>
    </source>
</reference>
<feature type="domain" description="ABC transporter" evidence="5">
    <location>
        <begin position="14"/>
        <end position="246"/>
    </location>
</feature>
<dbReference type="Gene3D" id="3.40.50.300">
    <property type="entry name" value="P-loop containing nucleotide triphosphate hydrolases"/>
    <property type="match status" value="1"/>
</dbReference>
<dbReference type="PANTHER" id="PTHR42788">
    <property type="entry name" value="TAURINE IMPORT ATP-BINDING PROTEIN-RELATED"/>
    <property type="match status" value="1"/>
</dbReference>
<dbReference type="CDD" id="cd03293">
    <property type="entry name" value="ABC_NrtD_SsuB_transporters"/>
    <property type="match status" value="1"/>
</dbReference>
<organism evidence="6 7">
    <name type="scientific">Aquamicrobium terrae</name>
    <dbReference type="NCBI Taxonomy" id="1324945"/>
    <lineage>
        <taxon>Bacteria</taxon>
        <taxon>Pseudomonadati</taxon>
        <taxon>Pseudomonadota</taxon>
        <taxon>Alphaproteobacteria</taxon>
        <taxon>Hyphomicrobiales</taxon>
        <taxon>Phyllobacteriaceae</taxon>
        <taxon>Aquamicrobium</taxon>
    </lineage>
</organism>
<dbReference type="InterPro" id="IPR050166">
    <property type="entry name" value="ABC_transporter_ATP-bind"/>
</dbReference>
<evidence type="ECO:0000259" key="5">
    <source>
        <dbReference type="PROSITE" id="PS50893"/>
    </source>
</evidence>
<evidence type="ECO:0000256" key="4">
    <source>
        <dbReference type="ARBA" id="ARBA00022840"/>
    </source>
</evidence>
<evidence type="ECO:0000313" key="6">
    <source>
        <dbReference type="EMBL" id="MET3793825.1"/>
    </source>
</evidence>
<dbReference type="RefSeq" id="WP_354198049.1">
    <property type="nucleotide sequence ID" value="NZ_JBEPML010000017.1"/>
</dbReference>
<dbReference type="GO" id="GO:0005524">
    <property type="term" value="F:ATP binding"/>
    <property type="evidence" value="ECO:0007669"/>
    <property type="project" value="UniProtKB-KW"/>
</dbReference>
<accession>A0ABV2N423</accession>
<dbReference type="InterPro" id="IPR027417">
    <property type="entry name" value="P-loop_NTPase"/>
</dbReference>
<dbReference type="InterPro" id="IPR003439">
    <property type="entry name" value="ABC_transporter-like_ATP-bd"/>
</dbReference>
<dbReference type="EMBL" id="JBEPML010000017">
    <property type="protein sequence ID" value="MET3793825.1"/>
    <property type="molecule type" value="Genomic_DNA"/>
</dbReference>
<keyword evidence="4 6" id="KW-0067">ATP-binding</keyword>
<dbReference type="PROSITE" id="PS50893">
    <property type="entry name" value="ABC_TRANSPORTER_2"/>
    <property type="match status" value="1"/>
</dbReference>
<dbReference type="SMART" id="SM00382">
    <property type="entry name" value="AAA"/>
    <property type="match status" value="1"/>
</dbReference>